<dbReference type="InterPro" id="IPR020843">
    <property type="entry name" value="ER"/>
</dbReference>
<dbReference type="InterPro" id="IPR013149">
    <property type="entry name" value="ADH-like_C"/>
</dbReference>
<dbReference type="SUPFAM" id="SSF51735">
    <property type="entry name" value="NAD(P)-binding Rossmann-fold domains"/>
    <property type="match status" value="1"/>
</dbReference>
<dbReference type="Gene3D" id="3.40.50.720">
    <property type="entry name" value="NAD(P)-binding Rossmann-like Domain"/>
    <property type="match status" value="1"/>
</dbReference>
<accession>A0ABY2QF64</accession>
<dbReference type="Pfam" id="PF08240">
    <property type="entry name" value="ADH_N"/>
    <property type="match status" value="1"/>
</dbReference>
<dbReference type="Proteomes" id="UP000308038">
    <property type="component" value="Unassembled WGS sequence"/>
</dbReference>
<dbReference type="InterPro" id="IPR052711">
    <property type="entry name" value="Zinc_ADH-like"/>
</dbReference>
<dbReference type="RefSeq" id="WP_136452124.1">
    <property type="nucleotide sequence ID" value="NZ_SSTI01000011.1"/>
</dbReference>
<dbReference type="Pfam" id="PF00107">
    <property type="entry name" value="ADH_zinc_N"/>
    <property type="match status" value="1"/>
</dbReference>
<reference evidence="2 3" key="1">
    <citation type="submission" date="2019-04" db="EMBL/GenBank/DDBJ databases">
        <title>Microbes associate with the intestines of laboratory mice.</title>
        <authorList>
            <person name="Navarre W."/>
            <person name="Wong E."/>
            <person name="Huang K.C."/>
            <person name="Tropini C."/>
            <person name="Ng K."/>
            <person name="Yu B."/>
        </authorList>
    </citation>
    <scope>NUCLEOTIDE SEQUENCE [LARGE SCALE GENOMIC DNA]</scope>
    <source>
        <strain evidence="2 3">NM83_B4-11</strain>
    </source>
</reference>
<protein>
    <submittedName>
        <fullName evidence="2">NAD(P)-dependent alcohol dehydrogenase</fullName>
    </submittedName>
</protein>
<proteinExistence type="predicted"/>
<dbReference type="PANTHER" id="PTHR45033:SF2">
    <property type="entry name" value="ZINC-TYPE ALCOHOL DEHYDROGENASE-LIKE PROTEIN C1773.06C"/>
    <property type="match status" value="1"/>
</dbReference>
<feature type="domain" description="Enoyl reductase (ER)" evidence="1">
    <location>
        <begin position="10"/>
        <end position="332"/>
    </location>
</feature>
<organism evidence="2 3">
    <name type="scientific">Sphingomonas olei</name>
    <dbReference type="NCBI Taxonomy" id="1886787"/>
    <lineage>
        <taxon>Bacteria</taxon>
        <taxon>Pseudomonadati</taxon>
        <taxon>Pseudomonadota</taxon>
        <taxon>Alphaproteobacteria</taxon>
        <taxon>Sphingomonadales</taxon>
        <taxon>Sphingomonadaceae</taxon>
        <taxon>Sphingomonas</taxon>
    </lineage>
</organism>
<dbReference type="InterPro" id="IPR036291">
    <property type="entry name" value="NAD(P)-bd_dom_sf"/>
</dbReference>
<dbReference type="InterPro" id="IPR011032">
    <property type="entry name" value="GroES-like_sf"/>
</dbReference>
<dbReference type="InterPro" id="IPR013154">
    <property type="entry name" value="ADH-like_N"/>
</dbReference>
<sequence>MRTIKLQKPGGLDRLQVADSERVAPGYGEIVVRIGASSLNFHDYAVVTGMIPTPDGRIPMSDGAGEVVEVGEGVREFAVGDKVVSTFFPHWMDGEPALEFMLDVPGDGADGFAREYVTAPATSFTRAPQGYSDAEAATLTCAGLTAWRALVVNGQVKAGDTVLVQGTGGVSIFALQFAKAAGARVIATSSSDEKLERLRSMGADHLINYKSQENWGEVARGLTGGRGVDHVVEIGGSGTMPQSIAATRIGGHIALIGVLAGIAGNVPTMYVMQGNQRIIGLTVGARRHQQDMVRAIEANGIRPIIDKHFPLEQIADAFRHQESGKHFGKIVLDI</sequence>
<comment type="caution">
    <text evidence="2">The sequence shown here is derived from an EMBL/GenBank/DDBJ whole genome shotgun (WGS) entry which is preliminary data.</text>
</comment>
<dbReference type="EMBL" id="SSTI01000011">
    <property type="protein sequence ID" value="THG38486.1"/>
    <property type="molecule type" value="Genomic_DNA"/>
</dbReference>
<dbReference type="CDD" id="cd08276">
    <property type="entry name" value="MDR7"/>
    <property type="match status" value="1"/>
</dbReference>
<evidence type="ECO:0000313" key="3">
    <source>
        <dbReference type="Proteomes" id="UP000308038"/>
    </source>
</evidence>
<dbReference type="SUPFAM" id="SSF50129">
    <property type="entry name" value="GroES-like"/>
    <property type="match status" value="1"/>
</dbReference>
<dbReference type="SMART" id="SM00829">
    <property type="entry name" value="PKS_ER"/>
    <property type="match status" value="1"/>
</dbReference>
<keyword evidence="3" id="KW-1185">Reference proteome</keyword>
<evidence type="ECO:0000313" key="2">
    <source>
        <dbReference type="EMBL" id="THG38486.1"/>
    </source>
</evidence>
<name>A0ABY2QF64_9SPHN</name>
<dbReference type="PANTHER" id="PTHR45033">
    <property type="match status" value="1"/>
</dbReference>
<dbReference type="Gene3D" id="3.90.180.10">
    <property type="entry name" value="Medium-chain alcohol dehydrogenases, catalytic domain"/>
    <property type="match status" value="1"/>
</dbReference>
<evidence type="ECO:0000259" key="1">
    <source>
        <dbReference type="SMART" id="SM00829"/>
    </source>
</evidence>
<gene>
    <name evidence="2" type="ORF">E5988_14340</name>
</gene>